<dbReference type="EMBL" id="CP000975">
    <property type="protein sequence ID" value="ACD83115.1"/>
    <property type="molecule type" value="Genomic_DNA"/>
</dbReference>
<organism evidence="1 2">
    <name type="scientific">Methylacidiphilum infernorum (isolate V4)</name>
    <name type="common">Methylokorus infernorum (strain V4)</name>
    <dbReference type="NCBI Taxonomy" id="481448"/>
    <lineage>
        <taxon>Bacteria</taxon>
        <taxon>Pseudomonadati</taxon>
        <taxon>Verrucomicrobiota</taxon>
        <taxon>Methylacidiphilae</taxon>
        <taxon>Methylacidiphilales</taxon>
        <taxon>Methylacidiphilaceae</taxon>
        <taxon>Methylacidiphilum (ex Ratnadevi et al. 2023)</taxon>
    </lineage>
</organism>
<proteinExistence type="predicted"/>
<dbReference type="HOGENOM" id="CLU_2554360_0_0_0"/>
<dbReference type="Proteomes" id="UP000009149">
    <property type="component" value="Chromosome"/>
</dbReference>
<name>B3DUW2_METI4</name>
<evidence type="ECO:0000313" key="1">
    <source>
        <dbReference type="EMBL" id="ACD83115.1"/>
    </source>
</evidence>
<protein>
    <submittedName>
        <fullName evidence="1">Uncharacterized protein</fullName>
    </submittedName>
</protein>
<dbReference type="KEGG" id="min:Minf_1060"/>
<dbReference type="STRING" id="481448.Minf_1060"/>
<sequence>MGESVIISNKKNRCPVNGEGIFRGREKAVVLPTHRKFEGPFLLLDQDPSAFKNVRTYTHRFLPALMGLTDHIRSLGGLDFPG</sequence>
<accession>B3DUW2</accession>
<reference evidence="1 2" key="1">
    <citation type="journal article" date="2008" name="Biol. Direct">
        <title>Complete genome sequence of the extremely acidophilic methanotroph isolate V4, Methylacidiphilum infernorum, a representative of the bacterial phylum Verrucomicrobia.</title>
        <authorList>
            <person name="Hou S."/>
            <person name="Makarova K.S."/>
            <person name="Saw J.H."/>
            <person name="Senin P."/>
            <person name="Ly B.V."/>
            <person name="Zhou Z."/>
            <person name="Ren Y."/>
            <person name="Wang J."/>
            <person name="Galperin M.Y."/>
            <person name="Omelchenko M.V."/>
            <person name="Wolf Y.I."/>
            <person name="Yutin N."/>
            <person name="Koonin E.V."/>
            <person name="Stott M.B."/>
            <person name="Mountain B.W."/>
            <person name="Crowe M.A."/>
            <person name="Smirnova A.V."/>
            <person name="Dunfield P.F."/>
            <person name="Feng L."/>
            <person name="Wang L."/>
            <person name="Alam M."/>
        </authorList>
    </citation>
    <scope>NUCLEOTIDE SEQUENCE [LARGE SCALE GENOMIC DNA]</scope>
    <source>
        <strain evidence="2">Isolate V4</strain>
    </source>
</reference>
<gene>
    <name evidence="1" type="ordered locus">Minf_1060</name>
</gene>
<evidence type="ECO:0000313" key="2">
    <source>
        <dbReference type="Proteomes" id="UP000009149"/>
    </source>
</evidence>
<dbReference type="AlphaFoldDB" id="B3DUW2"/>